<dbReference type="PROSITE" id="PS50893">
    <property type="entry name" value="ABC_TRANSPORTER_2"/>
    <property type="match status" value="1"/>
</dbReference>
<evidence type="ECO:0000256" key="8">
    <source>
        <dbReference type="ARBA" id="ARBA00023136"/>
    </source>
</evidence>
<dbReference type="InterPro" id="IPR027417">
    <property type="entry name" value="P-loop_NTPase"/>
</dbReference>
<dbReference type="GO" id="GO:0005886">
    <property type="term" value="C:plasma membrane"/>
    <property type="evidence" value="ECO:0007669"/>
    <property type="project" value="UniProtKB-SubCell"/>
</dbReference>
<dbReference type="PROSITE" id="PS00211">
    <property type="entry name" value="ABC_TRANSPORTER_1"/>
    <property type="match status" value="1"/>
</dbReference>
<dbReference type="Gene3D" id="1.20.1560.10">
    <property type="entry name" value="ABC transporter type 1, transmembrane domain"/>
    <property type="match status" value="1"/>
</dbReference>
<dbReference type="PANTHER" id="PTHR43394:SF1">
    <property type="entry name" value="ATP-BINDING CASSETTE SUB-FAMILY B MEMBER 10, MITOCHONDRIAL"/>
    <property type="match status" value="1"/>
</dbReference>
<feature type="region of interest" description="Disordered" evidence="9">
    <location>
        <begin position="1"/>
        <end position="29"/>
    </location>
</feature>
<dbReference type="FunFam" id="3.40.50.300:FF:000287">
    <property type="entry name" value="Multidrug ABC transporter ATP-binding protein"/>
    <property type="match status" value="1"/>
</dbReference>
<dbReference type="GO" id="GO:0016887">
    <property type="term" value="F:ATP hydrolysis activity"/>
    <property type="evidence" value="ECO:0007669"/>
    <property type="project" value="InterPro"/>
</dbReference>
<name>H5Y5I7_9FIRM</name>
<dbReference type="InterPro" id="IPR003593">
    <property type="entry name" value="AAA+_ATPase"/>
</dbReference>
<sequence length="631" mass="69652">MAEQFRSRQPKAPALINRPGAGGSRFAPTAKPKNAKRTLLRIVKIYLRWAKTIFAAVFLTAVSSLVVVAIPYYVGKTFDTFHISARTVDTDRLVSLLLIILGLYLSNWLLNLINGAMMLRVSQKLVYTLRQEFFAKMQKLPLGFYDTRSHGDTMSRITNDVDNISSTIAQTTTQLISSILTLAGSLAVMIHLNLPLTFVVLLCVPLVSLLSKTIASRSRAYFLAQQRSLGALNGVIEETILGLKMVKAFNRQEDVIRQFGEINGGLAESSQKAQVWSGYMMPLMNVINNFIFAVVAIVGGVLSLSNGLTVGTVVSFLSYAKHFAQPLNSVASMFNTIQSALAGAERVFEILDYEEETADQEDSLAMKDPAGGVEFHQVSFSYDKTQPILKNVSFQVKPGEVIALVGETGAGKTTIVNLLTRFYDADSGEIKIDGVPITWIKRASLRSFFSVVLQDTSLFSGTIMDNIRYSNDDATEEEAIKAAKIAHAHDFIAKLPQGYETKISAATDNLSQGQRQLIAIARAVLCDSPILILDEATSSVDTKTEKAIQKALVSLMQNRTSFLIAHRLSTIRDADRILVIGDGQILESGNHQSLMRERGRYYEMVMSQLNNKILKNCSHTEHMKLTNPIYQ</sequence>
<evidence type="ECO:0000259" key="12">
    <source>
        <dbReference type="PROSITE" id="PS50929"/>
    </source>
</evidence>
<dbReference type="HOGENOM" id="CLU_000604_84_4_9"/>
<dbReference type="SUPFAM" id="SSF90123">
    <property type="entry name" value="ABC transporter transmembrane region"/>
    <property type="match status" value="1"/>
</dbReference>
<keyword evidence="2" id="KW-0813">Transport</keyword>
<dbReference type="EMBL" id="CM001441">
    <property type="protein sequence ID" value="EHQ90574.1"/>
    <property type="molecule type" value="Genomic_DNA"/>
</dbReference>
<keyword evidence="3" id="KW-1003">Cell membrane</keyword>
<keyword evidence="5" id="KW-0547">Nucleotide-binding</keyword>
<feature type="transmembrane region" description="Helical" evidence="10">
    <location>
        <begin position="53"/>
        <end position="73"/>
    </location>
</feature>
<dbReference type="Gene3D" id="3.40.50.300">
    <property type="entry name" value="P-loop containing nucleotide triphosphate hydrolases"/>
    <property type="match status" value="1"/>
</dbReference>
<dbReference type="GO" id="GO:0005524">
    <property type="term" value="F:ATP binding"/>
    <property type="evidence" value="ECO:0007669"/>
    <property type="project" value="UniProtKB-KW"/>
</dbReference>
<dbReference type="InterPro" id="IPR039421">
    <property type="entry name" value="Type_1_exporter"/>
</dbReference>
<feature type="domain" description="ABC transporter" evidence="11">
    <location>
        <begin position="373"/>
        <end position="607"/>
    </location>
</feature>
<feature type="domain" description="ABC transmembrane type-1" evidence="12">
    <location>
        <begin position="54"/>
        <end position="339"/>
    </location>
</feature>
<keyword evidence="14" id="KW-1185">Reference proteome</keyword>
<evidence type="ECO:0000256" key="3">
    <source>
        <dbReference type="ARBA" id="ARBA00022475"/>
    </source>
</evidence>
<dbReference type="PANTHER" id="PTHR43394">
    <property type="entry name" value="ATP-DEPENDENT PERMEASE MDL1, MITOCHONDRIAL"/>
    <property type="match status" value="1"/>
</dbReference>
<dbReference type="InterPro" id="IPR003439">
    <property type="entry name" value="ABC_transporter-like_ATP-bd"/>
</dbReference>
<dbReference type="SUPFAM" id="SSF52540">
    <property type="entry name" value="P-loop containing nucleoside triphosphate hydrolases"/>
    <property type="match status" value="1"/>
</dbReference>
<dbReference type="RefSeq" id="WP_007785030.1">
    <property type="nucleotide sequence ID" value="NZ_CM001441.1"/>
</dbReference>
<dbReference type="GO" id="GO:0015421">
    <property type="term" value="F:ABC-type oligopeptide transporter activity"/>
    <property type="evidence" value="ECO:0007669"/>
    <property type="project" value="TreeGrafter"/>
</dbReference>
<keyword evidence="4 10" id="KW-0812">Transmembrane</keyword>
<organism evidence="13 14">
    <name type="scientific">Desulfosporosinus youngiae DSM 17734</name>
    <dbReference type="NCBI Taxonomy" id="768710"/>
    <lineage>
        <taxon>Bacteria</taxon>
        <taxon>Bacillati</taxon>
        <taxon>Bacillota</taxon>
        <taxon>Clostridia</taxon>
        <taxon>Eubacteriales</taxon>
        <taxon>Desulfitobacteriaceae</taxon>
        <taxon>Desulfosporosinus</taxon>
    </lineage>
</organism>
<evidence type="ECO:0000256" key="7">
    <source>
        <dbReference type="ARBA" id="ARBA00022989"/>
    </source>
</evidence>
<accession>H5Y5I7</accession>
<evidence type="ECO:0000256" key="9">
    <source>
        <dbReference type="SAM" id="MobiDB-lite"/>
    </source>
</evidence>
<evidence type="ECO:0000256" key="6">
    <source>
        <dbReference type="ARBA" id="ARBA00022840"/>
    </source>
</evidence>
<gene>
    <name evidence="13" type="ORF">DesyoDRAFT_3570</name>
</gene>
<dbReference type="FunFam" id="1.20.1560.10:FF:000011">
    <property type="entry name" value="Multidrug ABC transporter ATP-binding protein"/>
    <property type="match status" value="1"/>
</dbReference>
<evidence type="ECO:0000256" key="4">
    <source>
        <dbReference type="ARBA" id="ARBA00022692"/>
    </source>
</evidence>
<evidence type="ECO:0000256" key="2">
    <source>
        <dbReference type="ARBA" id="ARBA00022448"/>
    </source>
</evidence>
<dbReference type="InterPro" id="IPR036640">
    <property type="entry name" value="ABC1_TM_sf"/>
</dbReference>
<dbReference type="PROSITE" id="PS50929">
    <property type="entry name" value="ABC_TM1F"/>
    <property type="match status" value="1"/>
</dbReference>
<dbReference type="InterPro" id="IPR017871">
    <property type="entry name" value="ABC_transporter-like_CS"/>
</dbReference>
<dbReference type="SMART" id="SM00382">
    <property type="entry name" value="AAA"/>
    <property type="match status" value="1"/>
</dbReference>
<keyword evidence="8 10" id="KW-0472">Membrane</keyword>
<dbReference type="OrthoDB" id="9771903at2"/>
<feature type="transmembrane region" description="Helical" evidence="10">
    <location>
        <begin position="290"/>
        <end position="319"/>
    </location>
</feature>
<evidence type="ECO:0000313" key="13">
    <source>
        <dbReference type="EMBL" id="EHQ90574.1"/>
    </source>
</evidence>
<feature type="transmembrane region" description="Helical" evidence="10">
    <location>
        <begin position="198"/>
        <end position="215"/>
    </location>
</feature>
<dbReference type="Pfam" id="PF00664">
    <property type="entry name" value="ABC_membrane"/>
    <property type="match status" value="1"/>
</dbReference>
<dbReference type="InterPro" id="IPR011527">
    <property type="entry name" value="ABC1_TM_dom"/>
</dbReference>
<proteinExistence type="predicted"/>
<evidence type="ECO:0000256" key="5">
    <source>
        <dbReference type="ARBA" id="ARBA00022741"/>
    </source>
</evidence>
<comment type="subcellular location">
    <subcellularLocation>
        <location evidence="1">Cell membrane</location>
        <topology evidence="1">Multi-pass membrane protein</topology>
    </subcellularLocation>
</comment>
<protein>
    <submittedName>
        <fullName evidence="13">ABC-type multidrug transport system, ATPase and permease component</fullName>
    </submittedName>
</protein>
<feature type="transmembrane region" description="Helical" evidence="10">
    <location>
        <begin position="93"/>
        <end position="113"/>
    </location>
</feature>
<dbReference type="CDD" id="cd03254">
    <property type="entry name" value="ABCC_Glucan_exporter_like"/>
    <property type="match status" value="1"/>
</dbReference>
<evidence type="ECO:0000313" key="14">
    <source>
        <dbReference type="Proteomes" id="UP000005104"/>
    </source>
</evidence>
<keyword evidence="7 10" id="KW-1133">Transmembrane helix</keyword>
<dbReference type="STRING" id="768710.DesyoDRAFT_3570"/>
<dbReference type="eggNOG" id="COG1132">
    <property type="taxonomic scope" value="Bacteria"/>
</dbReference>
<evidence type="ECO:0000256" key="1">
    <source>
        <dbReference type="ARBA" id="ARBA00004651"/>
    </source>
</evidence>
<evidence type="ECO:0000259" key="11">
    <source>
        <dbReference type="PROSITE" id="PS50893"/>
    </source>
</evidence>
<evidence type="ECO:0000256" key="10">
    <source>
        <dbReference type="SAM" id="Phobius"/>
    </source>
</evidence>
<dbReference type="Proteomes" id="UP000005104">
    <property type="component" value="Chromosome"/>
</dbReference>
<dbReference type="Pfam" id="PF00005">
    <property type="entry name" value="ABC_tran"/>
    <property type="match status" value="1"/>
</dbReference>
<dbReference type="CDD" id="cd18547">
    <property type="entry name" value="ABC_6TM_Tm288_like"/>
    <property type="match status" value="1"/>
</dbReference>
<reference evidence="13 14" key="1">
    <citation type="submission" date="2011-11" db="EMBL/GenBank/DDBJ databases">
        <title>The Noncontiguous Finished genome of Desulfosporosinus youngiae DSM 17734.</title>
        <authorList>
            <consortium name="US DOE Joint Genome Institute (JGI-PGF)"/>
            <person name="Lucas S."/>
            <person name="Han J."/>
            <person name="Lapidus A."/>
            <person name="Cheng J.-F."/>
            <person name="Goodwin L."/>
            <person name="Pitluck S."/>
            <person name="Peters L."/>
            <person name="Ovchinnikova G."/>
            <person name="Lu M."/>
            <person name="Land M.L."/>
            <person name="Hauser L."/>
            <person name="Pester M."/>
            <person name="Spring S."/>
            <person name="Ollivier B."/>
            <person name="Rattei T."/>
            <person name="Klenk H.-P."/>
            <person name="Wagner M."/>
            <person name="Loy A."/>
            <person name="Woyke T.J."/>
        </authorList>
    </citation>
    <scope>NUCLEOTIDE SEQUENCE [LARGE SCALE GENOMIC DNA]</scope>
    <source>
        <strain evidence="13 14">DSM 17734</strain>
    </source>
</reference>
<keyword evidence="6" id="KW-0067">ATP-binding</keyword>
<dbReference type="AlphaFoldDB" id="H5Y5I7"/>